<keyword evidence="3" id="KW-1185">Reference proteome</keyword>
<evidence type="ECO:0000313" key="2">
    <source>
        <dbReference type="EMBL" id="GAA1963409.1"/>
    </source>
</evidence>
<comment type="caution">
    <text evidence="2">The sequence shown here is derived from an EMBL/GenBank/DDBJ whole genome shotgun (WGS) entry which is preliminary data.</text>
</comment>
<gene>
    <name evidence="2" type="ORF">GCM10009838_20550</name>
</gene>
<dbReference type="Proteomes" id="UP001499854">
    <property type="component" value="Unassembled WGS sequence"/>
</dbReference>
<reference evidence="2 3" key="1">
    <citation type="journal article" date="2019" name="Int. J. Syst. Evol. Microbiol.">
        <title>The Global Catalogue of Microorganisms (GCM) 10K type strain sequencing project: providing services to taxonomists for standard genome sequencing and annotation.</title>
        <authorList>
            <consortium name="The Broad Institute Genomics Platform"/>
            <consortium name="The Broad Institute Genome Sequencing Center for Infectious Disease"/>
            <person name="Wu L."/>
            <person name="Ma J."/>
        </authorList>
    </citation>
    <scope>NUCLEOTIDE SEQUENCE [LARGE SCALE GENOMIC DNA]</scope>
    <source>
        <strain evidence="2 3">JCM 16013</strain>
    </source>
</reference>
<organism evidence="2 3">
    <name type="scientific">Catenulispora subtropica</name>
    <dbReference type="NCBI Taxonomy" id="450798"/>
    <lineage>
        <taxon>Bacteria</taxon>
        <taxon>Bacillati</taxon>
        <taxon>Actinomycetota</taxon>
        <taxon>Actinomycetes</taxon>
        <taxon>Catenulisporales</taxon>
        <taxon>Catenulisporaceae</taxon>
        <taxon>Catenulispora</taxon>
    </lineage>
</organism>
<name>A0ABN2R4I1_9ACTN</name>
<accession>A0ABN2R4I1</accession>
<feature type="region of interest" description="Disordered" evidence="1">
    <location>
        <begin position="47"/>
        <end position="75"/>
    </location>
</feature>
<sequence length="75" mass="7708">MLDAVAADVTDPGAVGVSCNCLPCRFGNAADQPRRFAVYPTDQTVKGQFDLPGGGQQSSPLVDGRSPQTVSGSPQ</sequence>
<dbReference type="EMBL" id="BAAAQM010000009">
    <property type="protein sequence ID" value="GAA1963409.1"/>
    <property type="molecule type" value="Genomic_DNA"/>
</dbReference>
<feature type="compositionally biased region" description="Polar residues" evidence="1">
    <location>
        <begin position="66"/>
        <end position="75"/>
    </location>
</feature>
<protein>
    <submittedName>
        <fullName evidence="2">Uncharacterized protein</fullName>
    </submittedName>
</protein>
<evidence type="ECO:0000313" key="3">
    <source>
        <dbReference type="Proteomes" id="UP001499854"/>
    </source>
</evidence>
<proteinExistence type="predicted"/>
<evidence type="ECO:0000256" key="1">
    <source>
        <dbReference type="SAM" id="MobiDB-lite"/>
    </source>
</evidence>